<proteinExistence type="predicted"/>
<dbReference type="Proteomes" id="UP000540989">
    <property type="component" value="Unassembled WGS sequence"/>
</dbReference>
<sequence>MNLRSPFIANVGASAVLAMLVAGCKSSQPVARTALPKAAEPTVVYTVRPTVKPPSFKVFHTHDSIITLVTKQDATDEEIESLIWELRDAAHARTLDALKVSQKMVDERAPLVWFHIYRGPKCAAEKYADGPLPCGNRYNGAGDYTYGGYANKELDRGVIRDGDKETELWDAEKVYVKGS</sequence>
<reference evidence="1 2" key="1">
    <citation type="submission" date="2020-08" db="EMBL/GenBank/DDBJ databases">
        <title>Genomic Encyclopedia of Type Strains, Phase IV (KMG-V): Genome sequencing to study the core and pangenomes of soil and plant-associated prokaryotes.</title>
        <authorList>
            <person name="Whitman W."/>
        </authorList>
    </citation>
    <scope>NUCLEOTIDE SEQUENCE [LARGE SCALE GENOMIC DNA]</scope>
    <source>
        <strain evidence="1 2">M8UP14</strain>
    </source>
</reference>
<dbReference type="PROSITE" id="PS51257">
    <property type="entry name" value="PROKAR_LIPOPROTEIN"/>
    <property type="match status" value="1"/>
</dbReference>
<protein>
    <submittedName>
        <fullName evidence="1">Uncharacterized protein</fullName>
    </submittedName>
</protein>
<comment type="caution">
    <text evidence="1">The sequence shown here is derived from an EMBL/GenBank/DDBJ whole genome shotgun (WGS) entry which is preliminary data.</text>
</comment>
<evidence type="ECO:0000313" key="1">
    <source>
        <dbReference type="EMBL" id="MBB5058964.1"/>
    </source>
</evidence>
<gene>
    <name evidence="1" type="ORF">HDF16_003687</name>
</gene>
<organism evidence="1 2">
    <name type="scientific">Granulicella aggregans</name>
    <dbReference type="NCBI Taxonomy" id="474949"/>
    <lineage>
        <taxon>Bacteria</taxon>
        <taxon>Pseudomonadati</taxon>
        <taxon>Acidobacteriota</taxon>
        <taxon>Terriglobia</taxon>
        <taxon>Terriglobales</taxon>
        <taxon>Acidobacteriaceae</taxon>
        <taxon>Granulicella</taxon>
    </lineage>
</organism>
<dbReference type="RefSeq" id="WP_184219623.1">
    <property type="nucleotide sequence ID" value="NZ_JACHIP010000005.1"/>
</dbReference>
<accession>A0A7W7ZG28</accession>
<name>A0A7W7ZG28_9BACT</name>
<dbReference type="EMBL" id="JACHIP010000005">
    <property type="protein sequence ID" value="MBB5058964.1"/>
    <property type="molecule type" value="Genomic_DNA"/>
</dbReference>
<dbReference type="AlphaFoldDB" id="A0A7W7ZG28"/>
<evidence type="ECO:0000313" key="2">
    <source>
        <dbReference type="Proteomes" id="UP000540989"/>
    </source>
</evidence>
<keyword evidence="2" id="KW-1185">Reference proteome</keyword>